<dbReference type="Proteomes" id="UP000270342">
    <property type="component" value="Unassembled WGS sequence"/>
</dbReference>
<evidence type="ECO:0000256" key="4">
    <source>
        <dbReference type="ARBA" id="ARBA00022989"/>
    </source>
</evidence>
<reference evidence="8 9" key="1">
    <citation type="submission" date="2018-10" db="EMBL/GenBank/DDBJ databases">
        <title>Robbsia sp. DHC34, isolated from soil.</title>
        <authorList>
            <person name="Gao Z.-H."/>
            <person name="Qiu L.-H."/>
        </authorList>
    </citation>
    <scope>NUCLEOTIDE SEQUENCE [LARGE SCALE GENOMIC DNA]</scope>
    <source>
        <strain evidence="8 9">DHC34</strain>
    </source>
</reference>
<evidence type="ECO:0000259" key="7">
    <source>
        <dbReference type="PROSITE" id="PS50850"/>
    </source>
</evidence>
<dbReference type="PROSITE" id="PS50850">
    <property type="entry name" value="MFS"/>
    <property type="match status" value="1"/>
</dbReference>
<feature type="transmembrane region" description="Helical" evidence="6">
    <location>
        <begin position="441"/>
        <end position="462"/>
    </location>
</feature>
<dbReference type="GO" id="GO:0012505">
    <property type="term" value="C:endomembrane system"/>
    <property type="evidence" value="ECO:0007669"/>
    <property type="project" value="UniProtKB-SubCell"/>
</dbReference>
<evidence type="ECO:0000256" key="3">
    <source>
        <dbReference type="ARBA" id="ARBA00022692"/>
    </source>
</evidence>
<feature type="domain" description="Major facilitator superfamily (MFS) profile" evidence="7">
    <location>
        <begin position="83"/>
        <end position="468"/>
    </location>
</feature>
<comment type="caution">
    <text evidence="8">The sequence shown here is derived from an EMBL/GenBank/DDBJ whole genome shotgun (WGS) entry which is preliminary data.</text>
</comment>
<dbReference type="GO" id="GO:0022857">
    <property type="term" value="F:transmembrane transporter activity"/>
    <property type="evidence" value="ECO:0007669"/>
    <property type="project" value="InterPro"/>
</dbReference>
<evidence type="ECO:0000313" key="9">
    <source>
        <dbReference type="Proteomes" id="UP000270342"/>
    </source>
</evidence>
<feature type="transmembrane region" description="Helical" evidence="6">
    <location>
        <begin position="376"/>
        <end position="399"/>
    </location>
</feature>
<protein>
    <submittedName>
        <fullName evidence="8">MFS transporter</fullName>
    </submittedName>
</protein>
<dbReference type="AlphaFoldDB" id="A0A494Y101"/>
<evidence type="ECO:0000256" key="2">
    <source>
        <dbReference type="ARBA" id="ARBA00022448"/>
    </source>
</evidence>
<feature type="transmembrane region" description="Helical" evidence="6">
    <location>
        <begin position="317"/>
        <end position="339"/>
    </location>
</feature>
<feature type="transmembrane region" description="Helical" evidence="6">
    <location>
        <begin position="176"/>
        <end position="197"/>
    </location>
</feature>
<keyword evidence="3 6" id="KW-0812">Transmembrane</keyword>
<keyword evidence="5 6" id="KW-0472">Membrane</keyword>
<feature type="transmembrane region" description="Helical" evidence="6">
    <location>
        <begin position="286"/>
        <end position="311"/>
    </location>
</feature>
<feature type="transmembrane region" description="Helical" evidence="6">
    <location>
        <begin position="152"/>
        <end position="170"/>
    </location>
</feature>
<dbReference type="PANTHER" id="PTHR23501:SF191">
    <property type="entry name" value="VACUOLAR BASIC AMINO ACID TRANSPORTER 4"/>
    <property type="match status" value="1"/>
</dbReference>
<feature type="transmembrane region" description="Helical" evidence="6">
    <location>
        <begin position="243"/>
        <end position="261"/>
    </location>
</feature>
<dbReference type="InterPro" id="IPR036259">
    <property type="entry name" value="MFS_trans_sf"/>
</dbReference>
<feature type="transmembrane region" description="Helical" evidence="6">
    <location>
        <begin position="218"/>
        <end position="237"/>
    </location>
</feature>
<accession>A0A494Y101</accession>
<feature type="transmembrane region" description="Helical" evidence="6">
    <location>
        <begin position="117"/>
        <end position="140"/>
    </location>
</feature>
<comment type="subcellular location">
    <subcellularLocation>
        <location evidence="1">Endomembrane system</location>
        <topology evidence="1">Multi-pass membrane protein</topology>
    </subcellularLocation>
</comment>
<keyword evidence="2" id="KW-0813">Transport</keyword>
<keyword evidence="4 6" id="KW-1133">Transmembrane helix</keyword>
<keyword evidence="9" id="KW-1185">Reference proteome</keyword>
<feature type="transmembrane region" description="Helical" evidence="6">
    <location>
        <begin position="84"/>
        <end position="105"/>
    </location>
</feature>
<dbReference type="CDD" id="cd17473">
    <property type="entry name" value="MFS_arabinose_efflux_permease_like"/>
    <property type="match status" value="1"/>
</dbReference>
<evidence type="ECO:0000256" key="1">
    <source>
        <dbReference type="ARBA" id="ARBA00004127"/>
    </source>
</evidence>
<dbReference type="PANTHER" id="PTHR23501">
    <property type="entry name" value="MAJOR FACILITATOR SUPERFAMILY"/>
    <property type="match status" value="1"/>
</dbReference>
<dbReference type="Pfam" id="PF07690">
    <property type="entry name" value="MFS_1"/>
    <property type="match status" value="1"/>
</dbReference>
<organism evidence="8 9">
    <name type="scientific">Pararobbsia silviterrae</name>
    <dbReference type="NCBI Taxonomy" id="1792498"/>
    <lineage>
        <taxon>Bacteria</taxon>
        <taxon>Pseudomonadati</taxon>
        <taxon>Pseudomonadota</taxon>
        <taxon>Betaproteobacteria</taxon>
        <taxon>Burkholderiales</taxon>
        <taxon>Burkholderiaceae</taxon>
        <taxon>Pararobbsia</taxon>
    </lineage>
</organism>
<proteinExistence type="predicted"/>
<gene>
    <name evidence="8" type="ORF">D7S86_14710</name>
</gene>
<dbReference type="EMBL" id="RBZU01000006">
    <property type="protein sequence ID" value="RKP53535.1"/>
    <property type="molecule type" value="Genomic_DNA"/>
</dbReference>
<dbReference type="GO" id="GO:0005886">
    <property type="term" value="C:plasma membrane"/>
    <property type="evidence" value="ECO:0007669"/>
    <property type="project" value="TreeGrafter"/>
</dbReference>
<evidence type="ECO:0000313" key="8">
    <source>
        <dbReference type="EMBL" id="RKP53535.1"/>
    </source>
</evidence>
<dbReference type="InterPro" id="IPR020846">
    <property type="entry name" value="MFS_dom"/>
</dbReference>
<sequence length="478" mass="50789">MTRGDRGHIHVAHAHVAHAHVAHAHVVRMHDGLPTPRASHAFLSRRADTRVRQRDRSHLKKTGDTMRSASTLARSEPVAGNLHGWLLVATCWLASAGAVLIAPVLPFMQRDYAHEPHAVLLTMIVLVVPGLMIALFSPLVGSLVDLFGRKRLYMVAVTIYAIAGALPFWLTDLHAIIASRIVVGLAEATINTIAAALTANYFSGAERQKWLTMQHGSAAVVAVVMFTIGGALGSLPSGWHTPFLVYGCAIVFLPLIAIFIWEPESDTHTEHVAAVQPRLPFPWREIGHLCAMTLFSAIMFFVIPVQISFVLNARGVATPAVIGFGSAIANIGIPVGAFVFHRLGRWPINRLLVLAYACFTVGFSLIASVTDLNVTILGALIACMGGGIALPLLETWVMARVPFAQSGRGAGGYMASFFLGNFLSPLIVAAVGGVAGGLIPAIGRFGMVCGGVAVIALVLVLAKRGPRESVQAVHAGAQ</sequence>
<evidence type="ECO:0000256" key="5">
    <source>
        <dbReference type="ARBA" id="ARBA00023136"/>
    </source>
</evidence>
<name>A0A494Y101_9BURK</name>
<feature type="transmembrane region" description="Helical" evidence="6">
    <location>
        <begin position="411"/>
        <end position="435"/>
    </location>
</feature>
<dbReference type="PRINTS" id="PR01035">
    <property type="entry name" value="TCRTETA"/>
</dbReference>
<dbReference type="Gene3D" id="1.20.1250.20">
    <property type="entry name" value="MFS general substrate transporter like domains"/>
    <property type="match status" value="1"/>
</dbReference>
<dbReference type="SUPFAM" id="SSF103473">
    <property type="entry name" value="MFS general substrate transporter"/>
    <property type="match status" value="1"/>
</dbReference>
<feature type="transmembrane region" description="Helical" evidence="6">
    <location>
        <begin position="351"/>
        <end position="370"/>
    </location>
</feature>
<evidence type="ECO:0000256" key="6">
    <source>
        <dbReference type="SAM" id="Phobius"/>
    </source>
</evidence>
<dbReference type="InterPro" id="IPR011701">
    <property type="entry name" value="MFS"/>
</dbReference>
<dbReference type="InterPro" id="IPR001958">
    <property type="entry name" value="Tet-R_TetA/multi-R_MdtG-like"/>
</dbReference>